<sequence length="77" mass="9140">MRGLRLLLAHDPNECDRCDYTDAELCRHLPLADYQSYLTSRQRRMEEMVAQEMEARIVKGMRREVQQLRVCKRSVLG</sequence>
<evidence type="ECO:0000313" key="2">
    <source>
        <dbReference type="Proteomes" id="UP001190700"/>
    </source>
</evidence>
<name>A0AAE0BSF1_9CHLO</name>
<comment type="caution">
    <text evidence="1">The sequence shown here is derived from an EMBL/GenBank/DDBJ whole genome shotgun (WGS) entry which is preliminary data.</text>
</comment>
<organism evidence="1 2">
    <name type="scientific">Cymbomonas tetramitiformis</name>
    <dbReference type="NCBI Taxonomy" id="36881"/>
    <lineage>
        <taxon>Eukaryota</taxon>
        <taxon>Viridiplantae</taxon>
        <taxon>Chlorophyta</taxon>
        <taxon>Pyramimonadophyceae</taxon>
        <taxon>Pyramimonadales</taxon>
        <taxon>Pyramimonadaceae</taxon>
        <taxon>Cymbomonas</taxon>
    </lineage>
</organism>
<gene>
    <name evidence="1" type="ORF">CYMTET_49163</name>
</gene>
<dbReference type="Proteomes" id="UP001190700">
    <property type="component" value="Unassembled WGS sequence"/>
</dbReference>
<reference evidence="1 2" key="1">
    <citation type="journal article" date="2015" name="Genome Biol. Evol.">
        <title>Comparative Genomics of a Bacterivorous Green Alga Reveals Evolutionary Causalities and Consequences of Phago-Mixotrophic Mode of Nutrition.</title>
        <authorList>
            <person name="Burns J.A."/>
            <person name="Paasch A."/>
            <person name="Narechania A."/>
            <person name="Kim E."/>
        </authorList>
    </citation>
    <scope>NUCLEOTIDE SEQUENCE [LARGE SCALE GENOMIC DNA]</scope>
    <source>
        <strain evidence="1 2">PLY_AMNH</strain>
    </source>
</reference>
<dbReference type="AlphaFoldDB" id="A0AAE0BSF1"/>
<proteinExistence type="predicted"/>
<keyword evidence="2" id="KW-1185">Reference proteome</keyword>
<evidence type="ECO:0000313" key="1">
    <source>
        <dbReference type="EMBL" id="KAK3241039.1"/>
    </source>
</evidence>
<dbReference type="EMBL" id="LGRX02033488">
    <property type="protein sequence ID" value="KAK3241039.1"/>
    <property type="molecule type" value="Genomic_DNA"/>
</dbReference>
<protein>
    <submittedName>
        <fullName evidence="1">Uncharacterized protein</fullName>
    </submittedName>
</protein>
<accession>A0AAE0BSF1</accession>